<dbReference type="Pfam" id="PF00072">
    <property type="entry name" value="Response_reg"/>
    <property type="match status" value="1"/>
</dbReference>
<dbReference type="GO" id="GO:0000160">
    <property type="term" value="P:phosphorelay signal transduction system"/>
    <property type="evidence" value="ECO:0007669"/>
    <property type="project" value="InterPro"/>
</dbReference>
<dbReference type="InterPro" id="IPR016032">
    <property type="entry name" value="Sig_transdc_resp-reg_C-effctor"/>
</dbReference>
<dbReference type="InterPro" id="IPR058245">
    <property type="entry name" value="NreC/VraR/RcsB-like_REC"/>
</dbReference>
<dbReference type="SUPFAM" id="SSF46894">
    <property type="entry name" value="C-terminal effector domain of the bipartite response regulators"/>
    <property type="match status" value="1"/>
</dbReference>
<dbReference type="PANTHER" id="PTHR43214">
    <property type="entry name" value="TWO-COMPONENT RESPONSE REGULATOR"/>
    <property type="match status" value="1"/>
</dbReference>
<protein>
    <submittedName>
        <fullName evidence="8">DNA-binding NarL/FixJ family response regulator</fullName>
    </submittedName>
</protein>
<accession>A0A7W7C415</accession>
<dbReference type="CDD" id="cd17535">
    <property type="entry name" value="REC_NarL-like"/>
    <property type="match status" value="1"/>
</dbReference>
<dbReference type="Gene3D" id="3.40.50.2300">
    <property type="match status" value="1"/>
</dbReference>
<dbReference type="Pfam" id="PF00196">
    <property type="entry name" value="GerE"/>
    <property type="match status" value="1"/>
</dbReference>
<evidence type="ECO:0000259" key="7">
    <source>
        <dbReference type="PROSITE" id="PS50110"/>
    </source>
</evidence>
<dbReference type="PROSITE" id="PS50110">
    <property type="entry name" value="RESPONSE_REGULATORY"/>
    <property type="match status" value="1"/>
</dbReference>
<dbReference type="PRINTS" id="PR00038">
    <property type="entry name" value="HTHLUXR"/>
</dbReference>
<evidence type="ECO:0000256" key="1">
    <source>
        <dbReference type="ARBA" id="ARBA00022553"/>
    </source>
</evidence>
<keyword evidence="9" id="KW-1185">Reference proteome</keyword>
<keyword evidence="3 8" id="KW-0238">DNA-binding</keyword>
<evidence type="ECO:0000259" key="6">
    <source>
        <dbReference type="PROSITE" id="PS50043"/>
    </source>
</evidence>
<dbReference type="SMART" id="SM00448">
    <property type="entry name" value="REC"/>
    <property type="match status" value="1"/>
</dbReference>
<keyword evidence="1 5" id="KW-0597">Phosphoprotein</keyword>
<dbReference type="PROSITE" id="PS00622">
    <property type="entry name" value="HTH_LUXR_1"/>
    <property type="match status" value="1"/>
</dbReference>
<name>A0A7W7C415_9PSEU</name>
<dbReference type="RefSeq" id="WP_185000173.1">
    <property type="nucleotide sequence ID" value="NZ_BAAAUI010000011.1"/>
</dbReference>
<organism evidence="8 9">
    <name type="scientific">Crossiella cryophila</name>
    <dbReference type="NCBI Taxonomy" id="43355"/>
    <lineage>
        <taxon>Bacteria</taxon>
        <taxon>Bacillati</taxon>
        <taxon>Actinomycetota</taxon>
        <taxon>Actinomycetes</taxon>
        <taxon>Pseudonocardiales</taxon>
        <taxon>Pseudonocardiaceae</taxon>
        <taxon>Crossiella</taxon>
    </lineage>
</organism>
<reference evidence="8 9" key="1">
    <citation type="submission" date="2020-08" db="EMBL/GenBank/DDBJ databases">
        <title>Sequencing the genomes of 1000 actinobacteria strains.</title>
        <authorList>
            <person name="Klenk H.-P."/>
        </authorList>
    </citation>
    <scope>NUCLEOTIDE SEQUENCE [LARGE SCALE GENOMIC DNA]</scope>
    <source>
        <strain evidence="8 9">DSM 44230</strain>
    </source>
</reference>
<dbReference type="SUPFAM" id="SSF52172">
    <property type="entry name" value="CheY-like"/>
    <property type="match status" value="1"/>
</dbReference>
<feature type="domain" description="Response regulatory" evidence="7">
    <location>
        <begin position="10"/>
        <end position="125"/>
    </location>
</feature>
<feature type="modified residue" description="4-aspartylphosphate" evidence="5">
    <location>
        <position position="61"/>
    </location>
</feature>
<evidence type="ECO:0000313" key="9">
    <source>
        <dbReference type="Proteomes" id="UP000533598"/>
    </source>
</evidence>
<evidence type="ECO:0000256" key="4">
    <source>
        <dbReference type="ARBA" id="ARBA00023163"/>
    </source>
</evidence>
<dbReference type="PROSITE" id="PS50043">
    <property type="entry name" value="HTH_LUXR_2"/>
    <property type="match status" value="1"/>
</dbReference>
<proteinExistence type="predicted"/>
<evidence type="ECO:0000256" key="2">
    <source>
        <dbReference type="ARBA" id="ARBA00023015"/>
    </source>
</evidence>
<comment type="caution">
    <text evidence="8">The sequence shown here is derived from an EMBL/GenBank/DDBJ whole genome shotgun (WGS) entry which is preliminary data.</text>
</comment>
<dbReference type="GO" id="GO:0006355">
    <property type="term" value="P:regulation of DNA-templated transcription"/>
    <property type="evidence" value="ECO:0007669"/>
    <property type="project" value="InterPro"/>
</dbReference>
<dbReference type="Proteomes" id="UP000533598">
    <property type="component" value="Unassembled WGS sequence"/>
</dbReference>
<dbReference type="InterPro" id="IPR011006">
    <property type="entry name" value="CheY-like_superfamily"/>
</dbReference>
<dbReference type="PANTHER" id="PTHR43214:SF24">
    <property type="entry name" value="TRANSCRIPTIONAL REGULATORY PROTEIN NARL-RELATED"/>
    <property type="match status" value="1"/>
</dbReference>
<evidence type="ECO:0000313" key="8">
    <source>
        <dbReference type="EMBL" id="MBB4674143.1"/>
    </source>
</evidence>
<feature type="domain" description="HTH luxR-type" evidence="6">
    <location>
        <begin position="155"/>
        <end position="220"/>
    </location>
</feature>
<evidence type="ECO:0000256" key="3">
    <source>
        <dbReference type="ARBA" id="ARBA00023125"/>
    </source>
</evidence>
<dbReference type="GO" id="GO:0003677">
    <property type="term" value="F:DNA binding"/>
    <property type="evidence" value="ECO:0007669"/>
    <property type="project" value="UniProtKB-KW"/>
</dbReference>
<evidence type="ECO:0000256" key="5">
    <source>
        <dbReference type="PROSITE-ProRule" id="PRU00169"/>
    </source>
</evidence>
<dbReference type="SMART" id="SM00421">
    <property type="entry name" value="HTH_LUXR"/>
    <property type="match status" value="1"/>
</dbReference>
<dbReference type="EMBL" id="JACHMH010000001">
    <property type="protein sequence ID" value="MBB4674143.1"/>
    <property type="molecule type" value="Genomic_DNA"/>
</dbReference>
<sequence length="227" mass="24982">MSEQSVEPIRVVIADDQELVRAGFRLILDSQPDIEVVAEAEDGANAVFATRMLRPDVVLLDIRMPTMDGIEAARVICAETEAKVVMLTTYDLDEYLYDALHAGVSGFLLKDVRRDDLVHAVRVVVTGEAMLAPSMTRRLVQDVVSRALRPTPDNPDPRLDTLTAREAQTLELVARGLSNAEIAKAMVLSEHTVKTHVSSLLTKLDLRDRVQAVVFAYEYGVVGSGRV</sequence>
<keyword evidence="4" id="KW-0804">Transcription</keyword>
<dbReference type="CDD" id="cd06170">
    <property type="entry name" value="LuxR_C_like"/>
    <property type="match status" value="1"/>
</dbReference>
<dbReference type="InterPro" id="IPR039420">
    <property type="entry name" value="WalR-like"/>
</dbReference>
<dbReference type="InterPro" id="IPR000792">
    <property type="entry name" value="Tscrpt_reg_LuxR_C"/>
</dbReference>
<gene>
    <name evidence="8" type="ORF">HNR67_000261</name>
</gene>
<dbReference type="AlphaFoldDB" id="A0A7W7C415"/>
<keyword evidence="2" id="KW-0805">Transcription regulation</keyword>
<dbReference type="InterPro" id="IPR001789">
    <property type="entry name" value="Sig_transdc_resp-reg_receiver"/>
</dbReference>